<gene>
    <name evidence="1" type="ORF">LTS18_007850</name>
</gene>
<reference evidence="1" key="1">
    <citation type="submission" date="2024-09" db="EMBL/GenBank/DDBJ databases">
        <title>Black Yeasts Isolated from many extreme environments.</title>
        <authorList>
            <person name="Coleine C."/>
            <person name="Stajich J.E."/>
            <person name="Selbmann L."/>
        </authorList>
    </citation>
    <scope>NUCLEOTIDE SEQUENCE</scope>
    <source>
        <strain evidence="1">CCFEE 5737</strain>
    </source>
</reference>
<name>A0ACC3E016_9PEZI</name>
<dbReference type="EMBL" id="JAWDJW010000002">
    <property type="protein sequence ID" value="KAK3082294.1"/>
    <property type="molecule type" value="Genomic_DNA"/>
</dbReference>
<keyword evidence="2" id="KW-1185">Reference proteome</keyword>
<evidence type="ECO:0000313" key="2">
    <source>
        <dbReference type="Proteomes" id="UP001186974"/>
    </source>
</evidence>
<accession>A0ACC3E016</accession>
<sequence>MSADVEATKFSHHGLTKSVLTLASGAQVCSYIRGLHDASQRTPILVLIHGYPQTSYLWRHLIPLLPASLPLFVADIPGYGQSSPPREHSKEYVGSQILQALGKSLEQHEIKPSAAAVVLIGHDRGARICHRLAVNAPLPSCPQNKLNVKGVCLIDIVPTLVQWESFANSAGAVGSYHWAFLANVDLAVEMIRKFGIGEYVESNIRRWRGTSKEGIERLDADDALKVYRDAMERDGNLEASCRDYEAGAGVDVRRQKEDQEAGLKIEIPTLLLYSEDYLGARYDIGKVWDAWVGRGVDVTVAPVGGGCGHFVPEEAPEQAAKHLLNWLESIAGDSHD</sequence>
<comment type="caution">
    <text evidence="1">The sequence shown here is derived from an EMBL/GenBank/DDBJ whole genome shotgun (WGS) entry which is preliminary data.</text>
</comment>
<evidence type="ECO:0000313" key="1">
    <source>
        <dbReference type="EMBL" id="KAK3082294.1"/>
    </source>
</evidence>
<protein>
    <submittedName>
        <fullName evidence="1">Uncharacterized protein</fullName>
    </submittedName>
</protein>
<organism evidence="1 2">
    <name type="scientific">Coniosporium uncinatum</name>
    <dbReference type="NCBI Taxonomy" id="93489"/>
    <lineage>
        <taxon>Eukaryota</taxon>
        <taxon>Fungi</taxon>
        <taxon>Dikarya</taxon>
        <taxon>Ascomycota</taxon>
        <taxon>Pezizomycotina</taxon>
        <taxon>Dothideomycetes</taxon>
        <taxon>Dothideomycetes incertae sedis</taxon>
        <taxon>Coniosporium</taxon>
    </lineage>
</organism>
<dbReference type="Proteomes" id="UP001186974">
    <property type="component" value="Unassembled WGS sequence"/>
</dbReference>
<proteinExistence type="predicted"/>